<comment type="similarity">
    <text evidence="3 11">Belongs to the NadD family.</text>
</comment>
<dbReference type="GO" id="GO:0004515">
    <property type="term" value="F:nicotinate-nucleotide adenylyltransferase activity"/>
    <property type="evidence" value="ECO:0007669"/>
    <property type="project" value="UniProtKB-UniRule"/>
</dbReference>
<dbReference type="InterPro" id="IPR014729">
    <property type="entry name" value="Rossmann-like_a/b/a_fold"/>
</dbReference>
<dbReference type="GO" id="GO:0009435">
    <property type="term" value="P:NAD+ biosynthetic process"/>
    <property type="evidence" value="ECO:0007669"/>
    <property type="project" value="UniProtKB-UniRule"/>
</dbReference>
<dbReference type="Gene3D" id="3.40.50.620">
    <property type="entry name" value="HUPs"/>
    <property type="match status" value="1"/>
</dbReference>
<comment type="catalytic activity">
    <reaction evidence="10 11">
        <text>nicotinate beta-D-ribonucleotide + ATP + H(+) = deamido-NAD(+) + diphosphate</text>
        <dbReference type="Rhea" id="RHEA:22860"/>
        <dbReference type="ChEBI" id="CHEBI:15378"/>
        <dbReference type="ChEBI" id="CHEBI:30616"/>
        <dbReference type="ChEBI" id="CHEBI:33019"/>
        <dbReference type="ChEBI" id="CHEBI:57502"/>
        <dbReference type="ChEBI" id="CHEBI:58437"/>
        <dbReference type="EC" id="2.7.7.18"/>
    </reaction>
</comment>
<dbReference type="NCBIfam" id="NF000840">
    <property type="entry name" value="PRK00071.1-3"/>
    <property type="match status" value="1"/>
</dbReference>
<keyword evidence="7 11" id="KW-0547">Nucleotide-binding</keyword>
<evidence type="ECO:0000256" key="6">
    <source>
        <dbReference type="ARBA" id="ARBA00022695"/>
    </source>
</evidence>
<comment type="pathway">
    <text evidence="2 11">Cofactor biosynthesis; NAD(+) biosynthesis; deamido-NAD(+) from nicotinate D-ribonucleotide: step 1/1.</text>
</comment>
<evidence type="ECO:0000259" key="12">
    <source>
        <dbReference type="Pfam" id="PF01467"/>
    </source>
</evidence>
<evidence type="ECO:0000256" key="5">
    <source>
        <dbReference type="ARBA" id="ARBA00022679"/>
    </source>
</evidence>
<keyword evidence="5 11" id="KW-0808">Transferase</keyword>
<dbReference type="NCBIfam" id="TIGR00482">
    <property type="entry name" value="nicotinate (nicotinamide) nucleotide adenylyltransferase"/>
    <property type="match status" value="1"/>
</dbReference>
<feature type="domain" description="Cytidyltransferase-like" evidence="12">
    <location>
        <begin position="5"/>
        <end position="168"/>
    </location>
</feature>
<evidence type="ECO:0000313" key="14">
    <source>
        <dbReference type="Proteomes" id="UP001157439"/>
    </source>
</evidence>
<dbReference type="SUPFAM" id="SSF52374">
    <property type="entry name" value="Nucleotidylyl transferase"/>
    <property type="match status" value="1"/>
</dbReference>
<dbReference type="CDD" id="cd02165">
    <property type="entry name" value="NMNAT"/>
    <property type="match status" value="1"/>
</dbReference>
<dbReference type="RefSeq" id="WP_095498609.1">
    <property type="nucleotide sequence ID" value="NZ_BSPO01000003.1"/>
</dbReference>
<dbReference type="InterPro" id="IPR004821">
    <property type="entry name" value="Cyt_trans-like"/>
</dbReference>
<evidence type="ECO:0000256" key="8">
    <source>
        <dbReference type="ARBA" id="ARBA00022840"/>
    </source>
</evidence>
<evidence type="ECO:0000256" key="7">
    <source>
        <dbReference type="ARBA" id="ARBA00022741"/>
    </source>
</evidence>
<dbReference type="InterPro" id="IPR005248">
    <property type="entry name" value="NadD/NMNAT"/>
</dbReference>
<dbReference type="PANTHER" id="PTHR39321">
    <property type="entry name" value="NICOTINATE-NUCLEOTIDE ADENYLYLTRANSFERASE-RELATED"/>
    <property type="match status" value="1"/>
</dbReference>
<dbReference type="NCBIfam" id="TIGR00125">
    <property type="entry name" value="cyt_tran_rel"/>
    <property type="match status" value="1"/>
</dbReference>
<dbReference type="AlphaFoldDB" id="A0AA37WXL9"/>
<reference evidence="13 14" key="1">
    <citation type="journal article" date="2014" name="Int. J. Syst. Evol. Microbiol.">
        <title>Complete genome sequence of Corynebacterium casei LMG S-19264T (=DSM 44701T), isolated from a smear-ripened cheese.</title>
        <authorList>
            <consortium name="US DOE Joint Genome Institute (JGI-PGF)"/>
            <person name="Walter F."/>
            <person name="Albersmeier A."/>
            <person name="Kalinowski J."/>
            <person name="Ruckert C."/>
        </authorList>
    </citation>
    <scope>NUCLEOTIDE SEQUENCE [LARGE SCALE GENOMIC DNA]</scope>
    <source>
        <strain evidence="13 14">NBRC 112785</strain>
    </source>
</reference>
<evidence type="ECO:0000256" key="1">
    <source>
        <dbReference type="ARBA" id="ARBA00002324"/>
    </source>
</evidence>
<gene>
    <name evidence="11 13" type="primary">nadD</name>
    <name evidence="13" type="ORF">GCM10007894_15460</name>
</gene>
<comment type="caution">
    <text evidence="13">The sequence shown here is derived from an EMBL/GenBank/DDBJ whole genome shotgun (WGS) entry which is preliminary data.</text>
</comment>
<dbReference type="EC" id="2.7.7.18" evidence="11"/>
<keyword evidence="6 11" id="KW-0548">Nucleotidyltransferase</keyword>
<dbReference type="PANTHER" id="PTHR39321:SF3">
    <property type="entry name" value="PHOSPHOPANTETHEINE ADENYLYLTRANSFERASE"/>
    <property type="match status" value="1"/>
</dbReference>
<name>A0AA37WXL9_9GAMM</name>
<evidence type="ECO:0000256" key="11">
    <source>
        <dbReference type="HAMAP-Rule" id="MF_00244"/>
    </source>
</evidence>
<evidence type="ECO:0000256" key="4">
    <source>
        <dbReference type="ARBA" id="ARBA00022642"/>
    </source>
</evidence>
<organism evidence="13 14">
    <name type="scientific">Paraferrimonas haliotis</name>
    <dbReference type="NCBI Taxonomy" id="2013866"/>
    <lineage>
        <taxon>Bacteria</taxon>
        <taxon>Pseudomonadati</taxon>
        <taxon>Pseudomonadota</taxon>
        <taxon>Gammaproteobacteria</taxon>
        <taxon>Alteromonadales</taxon>
        <taxon>Ferrimonadaceae</taxon>
        <taxon>Paraferrimonas</taxon>
    </lineage>
</organism>
<dbReference type="Pfam" id="PF01467">
    <property type="entry name" value="CTP_transf_like"/>
    <property type="match status" value="1"/>
</dbReference>
<comment type="function">
    <text evidence="1 11">Catalyzes the reversible adenylation of nicotinate mononucleotide (NaMN) to nicotinic acid adenine dinucleotide (NaAD).</text>
</comment>
<dbReference type="Proteomes" id="UP001157439">
    <property type="component" value="Unassembled WGS sequence"/>
</dbReference>
<accession>A0AA37WXL9</accession>
<dbReference type="GO" id="GO:0005524">
    <property type="term" value="F:ATP binding"/>
    <property type="evidence" value="ECO:0007669"/>
    <property type="project" value="UniProtKB-KW"/>
</dbReference>
<keyword evidence="8 11" id="KW-0067">ATP-binding</keyword>
<evidence type="ECO:0000256" key="9">
    <source>
        <dbReference type="ARBA" id="ARBA00023027"/>
    </source>
</evidence>
<dbReference type="HAMAP" id="MF_00244">
    <property type="entry name" value="NaMN_adenylyltr"/>
    <property type="match status" value="1"/>
</dbReference>
<evidence type="ECO:0000256" key="3">
    <source>
        <dbReference type="ARBA" id="ARBA00009014"/>
    </source>
</evidence>
<evidence type="ECO:0000256" key="2">
    <source>
        <dbReference type="ARBA" id="ARBA00005019"/>
    </source>
</evidence>
<sequence>MKVGLLGGTFDPIHLGHSQMAKQLLAQTELDEIWFLPNKIPPHKAQPQASFAHRYNMVKLACTEHSAFKVCSIENELPSPSYTLHTLKALRTQYPLIKFSFIIGMDSAQSLPTWHHWRSIFDYCDIIACARPGWSADELSDDLHPLRANRRLAIVAINEADVASNTIRSAIKQGTIANQALNPSVIRYINQHRLYIGG</sequence>
<keyword evidence="4 11" id="KW-0662">Pyridine nucleotide biosynthesis</keyword>
<keyword evidence="14" id="KW-1185">Reference proteome</keyword>
<evidence type="ECO:0000256" key="10">
    <source>
        <dbReference type="ARBA" id="ARBA00048721"/>
    </source>
</evidence>
<evidence type="ECO:0000313" key="13">
    <source>
        <dbReference type="EMBL" id="GLS83569.1"/>
    </source>
</evidence>
<keyword evidence="9 11" id="KW-0520">NAD</keyword>
<protein>
    <recommendedName>
        <fullName evidence="11">Probable nicotinate-nucleotide adenylyltransferase</fullName>
        <ecNumber evidence="11">2.7.7.18</ecNumber>
    </recommendedName>
    <alternativeName>
        <fullName evidence="11">Deamido-NAD(+) diphosphorylase</fullName>
    </alternativeName>
    <alternativeName>
        <fullName evidence="11">Deamido-NAD(+) pyrophosphorylase</fullName>
    </alternativeName>
    <alternativeName>
        <fullName evidence="11">Nicotinate mononucleotide adenylyltransferase</fullName>
        <shortName evidence="11">NaMN adenylyltransferase</shortName>
    </alternativeName>
</protein>
<proteinExistence type="inferred from homology"/>
<dbReference type="EMBL" id="BSPO01000003">
    <property type="protein sequence ID" value="GLS83569.1"/>
    <property type="molecule type" value="Genomic_DNA"/>
</dbReference>